<dbReference type="PANTHER" id="PTHR30024:SF42">
    <property type="entry name" value="ALIPHATIC SULFONATES-BINDING PROTEIN-RELATED"/>
    <property type="match status" value="1"/>
</dbReference>
<evidence type="ECO:0000259" key="1">
    <source>
        <dbReference type="Pfam" id="PF09084"/>
    </source>
</evidence>
<dbReference type="AlphaFoldDB" id="A0A2A4FQM9"/>
<organism evidence="2 3">
    <name type="scientific">Rhizorhabdus dicambivorans</name>
    <dbReference type="NCBI Taxonomy" id="1850238"/>
    <lineage>
        <taxon>Bacteria</taxon>
        <taxon>Pseudomonadati</taxon>
        <taxon>Pseudomonadota</taxon>
        <taxon>Alphaproteobacteria</taxon>
        <taxon>Sphingomonadales</taxon>
        <taxon>Sphingomonadaceae</taxon>
        <taxon>Rhizorhabdus</taxon>
    </lineage>
</organism>
<dbReference type="OrthoDB" id="6522570at2"/>
<protein>
    <recommendedName>
        <fullName evidence="1">SsuA/THI5-like domain-containing protein</fullName>
    </recommendedName>
</protein>
<name>A0A2A4FQM9_9SPHN</name>
<dbReference type="Pfam" id="PF09084">
    <property type="entry name" value="NMT1"/>
    <property type="match status" value="1"/>
</dbReference>
<dbReference type="RefSeq" id="WP_083216124.1">
    <property type="nucleotide sequence ID" value="NZ_CP023449.1"/>
</dbReference>
<dbReference type="SUPFAM" id="SSF53850">
    <property type="entry name" value="Periplasmic binding protein-like II"/>
    <property type="match status" value="1"/>
</dbReference>
<dbReference type="Proteomes" id="UP000218934">
    <property type="component" value="Unassembled WGS sequence"/>
</dbReference>
<dbReference type="InterPro" id="IPR015168">
    <property type="entry name" value="SsuA/THI5"/>
</dbReference>
<evidence type="ECO:0000313" key="3">
    <source>
        <dbReference type="Proteomes" id="UP000218934"/>
    </source>
</evidence>
<comment type="caution">
    <text evidence="2">The sequence shown here is derived from an EMBL/GenBank/DDBJ whole genome shotgun (WGS) entry which is preliminary data.</text>
</comment>
<reference evidence="2 3" key="1">
    <citation type="submission" date="2017-09" db="EMBL/GenBank/DDBJ databases">
        <title>The Catabolism of 3,6-Dichlorosalicylic acid is Initiated by the Cytochrome P450 Monooxygenase DsmABC in Rhizorhabdus dicambivorans Ndbn-20.</title>
        <authorList>
            <person name="Na L."/>
        </authorList>
    </citation>
    <scope>NUCLEOTIDE SEQUENCE [LARGE SCALE GENOMIC DNA]</scope>
    <source>
        <strain evidence="2 3">Ndbn-20m</strain>
    </source>
</reference>
<dbReference type="EMBL" id="NWUF01000038">
    <property type="protein sequence ID" value="PCE39986.1"/>
    <property type="molecule type" value="Genomic_DNA"/>
</dbReference>
<accession>A0A2A4FQM9</accession>
<evidence type="ECO:0000313" key="2">
    <source>
        <dbReference type="EMBL" id="PCE39986.1"/>
    </source>
</evidence>
<feature type="domain" description="SsuA/THI5-like" evidence="1">
    <location>
        <begin position="119"/>
        <end position="221"/>
    </location>
</feature>
<dbReference type="PANTHER" id="PTHR30024">
    <property type="entry name" value="ALIPHATIC SULFONATES-BINDING PROTEIN-RELATED"/>
    <property type="match status" value="1"/>
</dbReference>
<keyword evidence="3" id="KW-1185">Reference proteome</keyword>
<proteinExistence type="predicted"/>
<dbReference type="KEGG" id="rdi:CMV14_09965"/>
<dbReference type="Gene3D" id="3.40.190.10">
    <property type="entry name" value="Periplasmic binding protein-like II"/>
    <property type="match status" value="2"/>
</dbReference>
<gene>
    <name evidence="2" type="ORF">COO09_22585</name>
</gene>
<sequence length="331" mass="35566">MLRVIDKIVLAITLAAIPAAILAEPLRVVGNTQVFETGAMALAAETSPKGTVEFSLGGVPNLWETGLPKLTAVVTAGGPVAPTSHDRLADLAGNAETQFLRATVAHPDGRYLFTVVEGIYRIVARKSKGIAHEADLKGKRIATYPGTSAAFYLRKALERSGLTEKDVTIVQLPPKACAEALIAGTVDAMSMWEPHAEDAIRAIGADVITFQPANGYREIYSLYATAATLGNPAKRAQIVAYVREMILACKQGATNPGRIQDILSKNTGRSKEDIVAAWNYNFLCDTSPNILDVMVEEESWLAAQDGRAPRTRQQIAALIDTSVLEEAKRLK</sequence>